<name>A0A840SK74_9RHOB</name>
<dbReference type="InterPro" id="IPR018754">
    <property type="entry name" value="RovC-like_DNA-bd"/>
</dbReference>
<evidence type="ECO:0000313" key="2">
    <source>
        <dbReference type="EMBL" id="MBB5221045.1"/>
    </source>
</evidence>
<dbReference type="EMBL" id="JACHFM010000001">
    <property type="protein sequence ID" value="MBB5221045.1"/>
    <property type="molecule type" value="Genomic_DNA"/>
</dbReference>
<dbReference type="Proteomes" id="UP000549457">
    <property type="component" value="Unassembled WGS sequence"/>
</dbReference>
<gene>
    <name evidence="2" type="ORF">HNP73_000966</name>
</gene>
<accession>A0A840SK74</accession>
<sequence>MAQTPSSICTGGLCLAAILDMTSVAPAFDDIAPVSNELTDYDRAHIKLYMRLLDAADDGAEWTEAVDVLFGIDPAQEPKRARQVHDSHLARARWMTQSGYRQLLRRPTDRD</sequence>
<comment type="caution">
    <text evidence="2">The sequence shown here is derived from an EMBL/GenBank/DDBJ whole genome shotgun (WGS) entry which is preliminary data.</text>
</comment>
<organism evidence="2 3">
    <name type="scientific">Amaricoccus macauensis</name>
    <dbReference type="NCBI Taxonomy" id="57001"/>
    <lineage>
        <taxon>Bacteria</taxon>
        <taxon>Pseudomonadati</taxon>
        <taxon>Pseudomonadota</taxon>
        <taxon>Alphaproteobacteria</taxon>
        <taxon>Rhodobacterales</taxon>
        <taxon>Paracoccaceae</taxon>
        <taxon>Amaricoccus</taxon>
    </lineage>
</organism>
<dbReference type="RefSeq" id="WP_425486615.1">
    <property type="nucleotide sequence ID" value="NZ_JACHFM010000001.1"/>
</dbReference>
<proteinExistence type="predicted"/>
<evidence type="ECO:0000259" key="1">
    <source>
        <dbReference type="Pfam" id="PF10074"/>
    </source>
</evidence>
<protein>
    <recommendedName>
        <fullName evidence="1">T6SS Transcription factor RovC-like DNA binding domain-containing protein</fullName>
    </recommendedName>
</protein>
<dbReference type="AlphaFoldDB" id="A0A840SK74"/>
<keyword evidence="3" id="KW-1185">Reference proteome</keyword>
<dbReference type="Pfam" id="PF10074">
    <property type="entry name" value="RovC_DNA-bd"/>
    <property type="match status" value="1"/>
</dbReference>
<feature type="domain" description="T6SS Transcription factor RovC-like DNA binding" evidence="1">
    <location>
        <begin position="33"/>
        <end position="105"/>
    </location>
</feature>
<evidence type="ECO:0000313" key="3">
    <source>
        <dbReference type="Proteomes" id="UP000549457"/>
    </source>
</evidence>
<reference evidence="2 3" key="1">
    <citation type="submission" date="2020-08" db="EMBL/GenBank/DDBJ databases">
        <title>Genomic Encyclopedia of Type Strains, Phase IV (KMG-IV): sequencing the most valuable type-strain genomes for metagenomic binning, comparative biology and taxonomic classification.</title>
        <authorList>
            <person name="Goeker M."/>
        </authorList>
    </citation>
    <scope>NUCLEOTIDE SEQUENCE [LARGE SCALE GENOMIC DNA]</scope>
    <source>
        <strain evidence="2 3">DSM 101730</strain>
    </source>
</reference>